<dbReference type="SUPFAM" id="SSF46458">
    <property type="entry name" value="Globin-like"/>
    <property type="match status" value="1"/>
</dbReference>
<name>A0ABU2DSN1_9MICC</name>
<evidence type="ECO:0000313" key="1">
    <source>
        <dbReference type="EMBL" id="MDR8019499.1"/>
    </source>
</evidence>
<dbReference type="CDD" id="cd08916">
    <property type="entry name" value="TrHb3_P"/>
    <property type="match status" value="1"/>
</dbReference>
<comment type="caution">
    <text evidence="1">The sequence shown here is derived from an EMBL/GenBank/DDBJ whole genome shotgun (WGS) entry which is preliminary data.</text>
</comment>
<dbReference type="InterPro" id="IPR012292">
    <property type="entry name" value="Globin/Proto"/>
</dbReference>
<dbReference type="Gene3D" id="1.10.490.10">
    <property type="entry name" value="Globins"/>
    <property type="match status" value="1"/>
</dbReference>
<organism evidence="1 2">
    <name type="scientific">Nesterenkonia aerolata</name>
    <dbReference type="NCBI Taxonomy" id="3074079"/>
    <lineage>
        <taxon>Bacteria</taxon>
        <taxon>Bacillati</taxon>
        <taxon>Actinomycetota</taxon>
        <taxon>Actinomycetes</taxon>
        <taxon>Micrococcales</taxon>
        <taxon>Micrococcaceae</taxon>
        <taxon>Nesterenkonia</taxon>
    </lineage>
</organism>
<evidence type="ECO:0000313" key="2">
    <source>
        <dbReference type="Proteomes" id="UP001251870"/>
    </source>
</evidence>
<proteinExistence type="predicted"/>
<gene>
    <name evidence="1" type="ORF">RIL96_07970</name>
</gene>
<keyword evidence="2" id="KW-1185">Reference proteome</keyword>
<sequence length="155" mass="17542">MTANVPTAGDLQDHDDVSELVVAFYRRAFQDPLIGPIFTEVAQLDLDRHLPIMCDFWETVLFRAGLYRRSALQVHFDLHAKHPLQAQHFARWLQLWVATVDDLFIGPIADRAKLQAERIAGSMQRRLAGRSGSAFETLTRRRHDDASDTASSNTA</sequence>
<accession>A0ABU2DSN1</accession>
<dbReference type="InterPro" id="IPR009050">
    <property type="entry name" value="Globin-like_sf"/>
</dbReference>
<dbReference type="RefSeq" id="WP_310548489.1">
    <property type="nucleotide sequence ID" value="NZ_JAVKGR010000008.1"/>
</dbReference>
<dbReference type="EMBL" id="JAVKGR010000008">
    <property type="protein sequence ID" value="MDR8019499.1"/>
    <property type="molecule type" value="Genomic_DNA"/>
</dbReference>
<protein>
    <submittedName>
        <fullName evidence="1">Group III truncated hemoglobin</fullName>
    </submittedName>
</protein>
<dbReference type="Proteomes" id="UP001251870">
    <property type="component" value="Unassembled WGS sequence"/>
</dbReference>
<reference evidence="1 2" key="1">
    <citation type="submission" date="2023-09" db="EMBL/GenBank/DDBJ databases">
        <title>Description of three actinobacteria isolated from air of manufacturing shop in a pharmaceutical factory.</title>
        <authorList>
            <person name="Zhang D.-F."/>
        </authorList>
    </citation>
    <scope>NUCLEOTIDE SEQUENCE [LARGE SCALE GENOMIC DNA]</scope>
    <source>
        <strain evidence="1 2">LY-0111</strain>
    </source>
</reference>